<comment type="pathway">
    <text evidence="1 8">Purine metabolism; IMP biosynthesis via de novo pathway; 5-amino-1-(5-phospho-D-ribosyl)imidazole-4-carboxamide from 5-amino-1-(5-phospho-D-ribosyl)imidazole-4-carboxylate: step 1/2.</text>
</comment>
<dbReference type="InterPro" id="IPR018236">
    <property type="entry name" value="SAICAR_synthetase_CS"/>
</dbReference>
<evidence type="ECO:0000259" key="9">
    <source>
        <dbReference type="Pfam" id="PF01259"/>
    </source>
</evidence>
<dbReference type="GO" id="GO:0005524">
    <property type="term" value="F:ATP binding"/>
    <property type="evidence" value="ECO:0007669"/>
    <property type="project" value="UniProtKB-KW"/>
</dbReference>
<dbReference type="Proteomes" id="UP000078358">
    <property type="component" value="Unassembled WGS sequence"/>
</dbReference>
<dbReference type="Gene3D" id="3.30.470.20">
    <property type="entry name" value="ATP-grasp fold, B domain"/>
    <property type="match status" value="1"/>
</dbReference>
<dbReference type="RefSeq" id="WP_064317923.1">
    <property type="nucleotide sequence ID" value="NZ_JACI01000001.1"/>
</dbReference>
<dbReference type="Gene3D" id="3.30.200.20">
    <property type="entry name" value="Phosphorylase Kinase, domain 1"/>
    <property type="match status" value="1"/>
</dbReference>
<evidence type="ECO:0000313" key="10">
    <source>
        <dbReference type="EMBL" id="OAQ15104.1"/>
    </source>
</evidence>
<evidence type="ECO:0000256" key="8">
    <source>
        <dbReference type="HAMAP-Rule" id="MF_00137"/>
    </source>
</evidence>
<dbReference type="EMBL" id="JACI01000001">
    <property type="protein sequence ID" value="OAQ15104.1"/>
    <property type="molecule type" value="Genomic_DNA"/>
</dbReference>
<dbReference type="SUPFAM" id="SSF56104">
    <property type="entry name" value="SAICAR synthase-like"/>
    <property type="match status" value="1"/>
</dbReference>
<dbReference type="GO" id="GO:0004639">
    <property type="term" value="F:phosphoribosylaminoimidazolesuccinocarboxamide synthase activity"/>
    <property type="evidence" value="ECO:0007669"/>
    <property type="project" value="UniProtKB-UniRule"/>
</dbReference>
<evidence type="ECO:0000256" key="6">
    <source>
        <dbReference type="ARBA" id="ARBA00022840"/>
    </source>
</evidence>
<dbReference type="PANTHER" id="PTHR43599:SF3">
    <property type="entry name" value="SI:DKEY-6E2.2"/>
    <property type="match status" value="1"/>
</dbReference>
<evidence type="ECO:0000256" key="7">
    <source>
        <dbReference type="ARBA" id="ARBA00048475"/>
    </source>
</evidence>
<dbReference type="InterPro" id="IPR050089">
    <property type="entry name" value="SAICAR_synthetase"/>
</dbReference>
<dbReference type="GO" id="GO:0009236">
    <property type="term" value="P:cobalamin biosynthetic process"/>
    <property type="evidence" value="ECO:0007669"/>
    <property type="project" value="InterPro"/>
</dbReference>
<dbReference type="Pfam" id="PF01259">
    <property type="entry name" value="SAICAR_synt"/>
    <property type="match status" value="1"/>
</dbReference>
<dbReference type="PROSITE" id="PS01058">
    <property type="entry name" value="SAICAR_SYNTHETASE_2"/>
    <property type="match status" value="1"/>
</dbReference>
<dbReference type="EC" id="6.3.2.6" evidence="8"/>
<evidence type="ECO:0000256" key="2">
    <source>
        <dbReference type="ARBA" id="ARBA00010190"/>
    </source>
</evidence>
<dbReference type="PANTHER" id="PTHR43599">
    <property type="entry name" value="MULTIFUNCTIONAL PROTEIN ADE2"/>
    <property type="match status" value="1"/>
</dbReference>
<dbReference type="PROSITE" id="PS01057">
    <property type="entry name" value="SAICAR_SYNTHETASE_1"/>
    <property type="match status" value="1"/>
</dbReference>
<comment type="catalytic activity">
    <reaction evidence="7 8">
        <text>5-amino-1-(5-phospho-D-ribosyl)imidazole-4-carboxylate + L-aspartate + ATP = (2S)-2-[5-amino-1-(5-phospho-beta-D-ribosyl)imidazole-4-carboxamido]succinate + ADP + phosphate + 2 H(+)</text>
        <dbReference type="Rhea" id="RHEA:22628"/>
        <dbReference type="ChEBI" id="CHEBI:15378"/>
        <dbReference type="ChEBI" id="CHEBI:29991"/>
        <dbReference type="ChEBI" id="CHEBI:30616"/>
        <dbReference type="ChEBI" id="CHEBI:43474"/>
        <dbReference type="ChEBI" id="CHEBI:58443"/>
        <dbReference type="ChEBI" id="CHEBI:77657"/>
        <dbReference type="ChEBI" id="CHEBI:456216"/>
        <dbReference type="EC" id="6.3.2.6"/>
    </reaction>
</comment>
<keyword evidence="6 8" id="KW-0067">ATP-binding</keyword>
<proteinExistence type="inferred from homology"/>
<comment type="caution">
    <text evidence="10">The sequence shown here is derived from an EMBL/GenBank/DDBJ whole genome shotgun (WGS) entry which is preliminary data.</text>
</comment>
<comment type="similarity">
    <text evidence="2 8">Belongs to the SAICAR synthetase family.</text>
</comment>
<gene>
    <name evidence="8" type="primary">purC</name>
    <name evidence="10" type="ORF">F480_00735</name>
</gene>
<dbReference type="InterPro" id="IPR001636">
    <property type="entry name" value="SAICAR_synth"/>
</dbReference>
<dbReference type="UniPathway" id="UPA00074">
    <property type="reaction ID" value="UER00131"/>
</dbReference>
<evidence type="ECO:0000256" key="4">
    <source>
        <dbReference type="ARBA" id="ARBA00022741"/>
    </source>
</evidence>
<dbReference type="FunFam" id="3.30.470.20:FF:000006">
    <property type="entry name" value="Phosphoribosylaminoimidazole-succinocarboxamide synthase"/>
    <property type="match status" value="1"/>
</dbReference>
<dbReference type="AlphaFoldDB" id="A0A179CYW2"/>
<dbReference type="GO" id="GO:0006189">
    <property type="term" value="P:'de novo' IMP biosynthetic process"/>
    <property type="evidence" value="ECO:0007669"/>
    <property type="project" value="UniProtKB-UniRule"/>
</dbReference>
<protein>
    <recommendedName>
        <fullName evidence="8">Phosphoribosylaminoimidazole-succinocarboxamide synthase</fullName>
        <ecNumber evidence="8">6.3.2.6</ecNumber>
    </recommendedName>
    <alternativeName>
        <fullName evidence="8">SAICAR synthetase</fullName>
    </alternativeName>
</protein>
<evidence type="ECO:0000256" key="1">
    <source>
        <dbReference type="ARBA" id="ARBA00004672"/>
    </source>
</evidence>
<dbReference type="HAMAP" id="MF_00137">
    <property type="entry name" value="SAICAR_synth"/>
    <property type="match status" value="1"/>
</dbReference>
<feature type="domain" description="SAICAR synthetase/ADE2 N-terminal" evidence="9">
    <location>
        <begin position="3"/>
        <end position="229"/>
    </location>
</feature>
<evidence type="ECO:0000256" key="3">
    <source>
        <dbReference type="ARBA" id="ARBA00022598"/>
    </source>
</evidence>
<organism evidence="10 11">
    <name type="scientific">Bibersteinia trehalosi Y31</name>
    <dbReference type="NCBI Taxonomy" id="1261658"/>
    <lineage>
        <taxon>Bacteria</taxon>
        <taxon>Pseudomonadati</taxon>
        <taxon>Pseudomonadota</taxon>
        <taxon>Gammaproteobacteria</taxon>
        <taxon>Pasteurellales</taxon>
        <taxon>Pasteurellaceae</taxon>
        <taxon>Bibersteinia</taxon>
    </lineage>
</organism>
<reference evidence="10 11" key="1">
    <citation type="submission" date="2014-01" db="EMBL/GenBank/DDBJ databases">
        <authorList>
            <person name="Zuccon D."/>
        </authorList>
    </citation>
    <scope>NUCLEOTIDE SEQUENCE [LARGE SCALE GENOMIC DNA]</scope>
    <source>
        <strain evidence="10 11">Y31</strain>
    </source>
</reference>
<dbReference type="InterPro" id="IPR033934">
    <property type="entry name" value="SAICAR_synt_PurC"/>
</dbReference>
<dbReference type="CDD" id="cd01415">
    <property type="entry name" value="SAICAR_synt_PurC"/>
    <property type="match status" value="1"/>
</dbReference>
<keyword evidence="5 8" id="KW-0658">Purine biosynthesis</keyword>
<keyword evidence="3 8" id="KW-0436">Ligase</keyword>
<dbReference type="NCBIfam" id="TIGR00081">
    <property type="entry name" value="purC"/>
    <property type="match status" value="1"/>
</dbReference>
<sequence length="236" mass="26500">MQKLYEGKAKALYTTDNPEELLVVYSNQATAFNGEKKAQIEGKGVLNNKISSLIFQWLNAQQIPTQFVKQVDETSQIVRKLTIVPVEAIVRNRVAGSFAKRMGLEEGKTLNHPIVEFCYKDDALGDPMVNNSQLSALGIATLDELQQIEQLSLQVNEKLLALFDAIGITLVDIKFEFGKTSDGQIILGDEISPDTSRLWDKTTQAKLDKDNFRRDLGDIIPVYQEVYERLAKHLSL</sequence>
<evidence type="ECO:0000313" key="11">
    <source>
        <dbReference type="Proteomes" id="UP000078358"/>
    </source>
</evidence>
<accession>A0A179CYW2</accession>
<evidence type="ECO:0000256" key="5">
    <source>
        <dbReference type="ARBA" id="ARBA00022755"/>
    </source>
</evidence>
<keyword evidence="4 8" id="KW-0547">Nucleotide-binding</keyword>
<dbReference type="InterPro" id="IPR028923">
    <property type="entry name" value="SAICAR_synt/ADE2_N"/>
</dbReference>
<name>A0A179CYW2_BIBTR</name>
<dbReference type="PATRIC" id="fig|1261658.3.peg.151"/>